<name>A0A0A5HW30_9BACI</name>
<keyword evidence="3" id="KW-1185">Reference proteome</keyword>
<dbReference type="PANTHER" id="PTHR33434">
    <property type="entry name" value="DEGV DOMAIN-CONTAINING PROTEIN DR_1986-RELATED"/>
    <property type="match status" value="1"/>
</dbReference>
<sequence length="284" mass="31946">MQIKIMTDSGADLTKDLVERYNIKIVPLNVHFGDEQFQSGVDIDIPTFYEKMKGSEELPTTSAPAPYAFYEAYKEVDPEVPILMLSLSQELSTTHDNAVAGKNMLLEEEPSRNIVVLNTKTATSGMTLLVNEAGRCVEEGMEFDALVNHMEERIEQTATLIFLRTVENLIKGGRLDRFKGTIAKTLNIKILMKKSDIGTIEVAEKVRGNKKALRRFLEQIGEYTKNFEDKVIAVSYSTTEEKAKSFIHEIKDRYAFKDSILTEMGPLIATHAGEGGYVISFFRD</sequence>
<dbReference type="RefSeq" id="WP_027446709.1">
    <property type="nucleotide sequence ID" value="NZ_AULJ01000039.1"/>
</dbReference>
<dbReference type="AlphaFoldDB" id="A0A0A5HW30"/>
<protein>
    <recommendedName>
        <fullName evidence="4">DegV family protein</fullName>
    </recommendedName>
</protein>
<evidence type="ECO:0000313" key="2">
    <source>
        <dbReference type="EMBL" id="KGX87842.1"/>
    </source>
</evidence>
<dbReference type="GO" id="GO:0008289">
    <property type="term" value="F:lipid binding"/>
    <property type="evidence" value="ECO:0007669"/>
    <property type="project" value="UniProtKB-KW"/>
</dbReference>
<reference evidence="2 3" key="1">
    <citation type="submission" date="2013-08" db="EMBL/GenBank/DDBJ databases">
        <authorList>
            <person name="Huang J."/>
            <person name="Wang G."/>
        </authorList>
    </citation>
    <scope>NUCLEOTIDE SEQUENCE [LARGE SCALE GENOMIC DNA]</scope>
    <source>
        <strain evidence="2 3">BH030004</strain>
    </source>
</reference>
<dbReference type="Pfam" id="PF02645">
    <property type="entry name" value="DegV"/>
    <property type="match status" value="1"/>
</dbReference>
<accession>A0A0A5HW30</accession>
<dbReference type="Gene3D" id="3.40.50.10170">
    <property type="match status" value="1"/>
</dbReference>
<dbReference type="Proteomes" id="UP000030403">
    <property type="component" value="Unassembled WGS sequence"/>
</dbReference>
<organism evidence="2 3">
    <name type="scientific">Pontibacillus marinus BH030004 = DSM 16465</name>
    <dbReference type="NCBI Taxonomy" id="1385511"/>
    <lineage>
        <taxon>Bacteria</taxon>
        <taxon>Bacillati</taxon>
        <taxon>Bacillota</taxon>
        <taxon>Bacilli</taxon>
        <taxon>Bacillales</taxon>
        <taxon>Bacillaceae</taxon>
        <taxon>Pontibacillus</taxon>
    </lineage>
</organism>
<dbReference type="PANTHER" id="PTHR33434:SF2">
    <property type="entry name" value="FATTY ACID-BINDING PROTEIN TM_1468"/>
    <property type="match status" value="1"/>
</dbReference>
<gene>
    <name evidence="2" type="ORF">N783_09150</name>
</gene>
<dbReference type="Gene3D" id="3.30.1180.10">
    <property type="match status" value="1"/>
</dbReference>
<dbReference type="InterPro" id="IPR050270">
    <property type="entry name" value="DegV_domain_contain"/>
</dbReference>
<dbReference type="InterPro" id="IPR043168">
    <property type="entry name" value="DegV_C"/>
</dbReference>
<dbReference type="eggNOG" id="COG1307">
    <property type="taxonomic scope" value="Bacteria"/>
</dbReference>
<comment type="caution">
    <text evidence="2">The sequence shown here is derived from an EMBL/GenBank/DDBJ whole genome shotgun (WGS) entry which is preliminary data.</text>
</comment>
<dbReference type="InterPro" id="IPR003797">
    <property type="entry name" value="DegV"/>
</dbReference>
<evidence type="ECO:0008006" key="4">
    <source>
        <dbReference type="Google" id="ProtNLM"/>
    </source>
</evidence>
<dbReference type="PROSITE" id="PS51482">
    <property type="entry name" value="DEGV"/>
    <property type="match status" value="1"/>
</dbReference>
<dbReference type="NCBIfam" id="TIGR00762">
    <property type="entry name" value="DegV"/>
    <property type="match status" value="1"/>
</dbReference>
<dbReference type="EMBL" id="AVPF01000022">
    <property type="protein sequence ID" value="KGX87842.1"/>
    <property type="molecule type" value="Genomic_DNA"/>
</dbReference>
<dbReference type="OrthoDB" id="5429275at2"/>
<evidence type="ECO:0000256" key="1">
    <source>
        <dbReference type="ARBA" id="ARBA00023121"/>
    </source>
</evidence>
<dbReference type="SUPFAM" id="SSF82549">
    <property type="entry name" value="DAK1/DegV-like"/>
    <property type="match status" value="1"/>
</dbReference>
<proteinExistence type="predicted"/>
<evidence type="ECO:0000313" key="3">
    <source>
        <dbReference type="Proteomes" id="UP000030403"/>
    </source>
</evidence>
<keyword evidence="1" id="KW-0446">Lipid-binding</keyword>
<dbReference type="STRING" id="1385511.GCA_000425225_03072"/>